<dbReference type="AlphaFoldDB" id="A0A9P6T6K1"/>
<dbReference type="EMBL" id="MU167440">
    <property type="protein sequence ID" value="KAG0140499.1"/>
    <property type="molecule type" value="Genomic_DNA"/>
</dbReference>
<organism evidence="1 2">
    <name type="scientific">Cronartium quercuum f. sp. fusiforme G11</name>
    <dbReference type="NCBI Taxonomy" id="708437"/>
    <lineage>
        <taxon>Eukaryota</taxon>
        <taxon>Fungi</taxon>
        <taxon>Dikarya</taxon>
        <taxon>Basidiomycota</taxon>
        <taxon>Pucciniomycotina</taxon>
        <taxon>Pucciniomycetes</taxon>
        <taxon>Pucciniales</taxon>
        <taxon>Coleosporiaceae</taxon>
        <taxon>Cronartium</taxon>
    </lineage>
</organism>
<evidence type="ECO:0000313" key="1">
    <source>
        <dbReference type="EMBL" id="KAG0140499.1"/>
    </source>
</evidence>
<sequence>MSSIHPAFHVSLSWQYNPDTIQQQQQKPPPAIEIEGEKEWEVEAILDSQRWYNKIKQHCGTHSRIQQQIPGCGGQTPADMA</sequence>
<keyword evidence="2" id="KW-1185">Reference proteome</keyword>
<comment type="caution">
    <text evidence="1">The sequence shown here is derived from an EMBL/GenBank/DDBJ whole genome shotgun (WGS) entry which is preliminary data.</text>
</comment>
<proteinExistence type="predicted"/>
<accession>A0A9P6T6K1</accession>
<evidence type="ECO:0000313" key="2">
    <source>
        <dbReference type="Proteomes" id="UP000886653"/>
    </source>
</evidence>
<dbReference type="Proteomes" id="UP000886653">
    <property type="component" value="Unassembled WGS sequence"/>
</dbReference>
<gene>
    <name evidence="1" type="ORF">CROQUDRAFT_100054</name>
</gene>
<name>A0A9P6T6K1_9BASI</name>
<protein>
    <submittedName>
        <fullName evidence="1">Uncharacterized protein</fullName>
    </submittedName>
</protein>
<reference evidence="1" key="1">
    <citation type="submission" date="2013-11" db="EMBL/GenBank/DDBJ databases">
        <title>Genome sequence of the fusiform rust pathogen reveals effectors for host alternation and coevolution with pine.</title>
        <authorList>
            <consortium name="DOE Joint Genome Institute"/>
            <person name="Smith K."/>
            <person name="Pendleton A."/>
            <person name="Kubisiak T."/>
            <person name="Anderson C."/>
            <person name="Salamov A."/>
            <person name="Aerts A."/>
            <person name="Riley R."/>
            <person name="Clum A."/>
            <person name="Lindquist E."/>
            <person name="Ence D."/>
            <person name="Campbell M."/>
            <person name="Kronenberg Z."/>
            <person name="Feau N."/>
            <person name="Dhillon B."/>
            <person name="Hamelin R."/>
            <person name="Burleigh J."/>
            <person name="Smith J."/>
            <person name="Yandell M."/>
            <person name="Nelson C."/>
            <person name="Grigoriev I."/>
            <person name="Davis J."/>
        </authorList>
    </citation>
    <scope>NUCLEOTIDE SEQUENCE</scope>
    <source>
        <strain evidence="1">G11</strain>
    </source>
</reference>